<proteinExistence type="predicted"/>
<comment type="caution">
    <text evidence="1">The sequence shown here is derived from an EMBL/GenBank/DDBJ whole genome shotgun (WGS) entry which is preliminary data.</text>
</comment>
<sequence>MIYLEPTGGLANRIRVIASGIWLKQKLNTGLTVVWNENYELRCPYHELFEPIEDIIMITKPPKFNYITRSQQHTFSGKVKAWIKNTSLGVNYCLTDEDYEKVDFTRSLKNTRTSILKLANALQPIIPTISFLNLFQ</sequence>
<dbReference type="EMBL" id="JAEHFW010000001">
    <property type="protein sequence ID" value="MBK0377764.1"/>
    <property type="molecule type" value="Genomic_DNA"/>
</dbReference>
<name>A0A934PNE2_9SPHI</name>
<dbReference type="AlphaFoldDB" id="A0A934PNE2"/>
<keyword evidence="2" id="KW-1185">Reference proteome</keyword>
<evidence type="ECO:0000313" key="2">
    <source>
        <dbReference type="Proteomes" id="UP000613193"/>
    </source>
</evidence>
<organism evidence="1 2">
    <name type="scientific">Mucilaginibacter segetis</name>
    <dbReference type="NCBI Taxonomy" id="2793071"/>
    <lineage>
        <taxon>Bacteria</taxon>
        <taxon>Pseudomonadati</taxon>
        <taxon>Bacteroidota</taxon>
        <taxon>Sphingobacteriia</taxon>
        <taxon>Sphingobacteriales</taxon>
        <taxon>Sphingobacteriaceae</taxon>
        <taxon>Mucilaginibacter</taxon>
    </lineage>
</organism>
<protein>
    <submittedName>
        <fullName evidence="1">Uncharacterized protein</fullName>
    </submittedName>
</protein>
<reference evidence="1" key="1">
    <citation type="submission" date="2020-12" db="EMBL/GenBank/DDBJ databases">
        <title>Bacterial novel species Mucilaginibacter sp. SD-g isolated from soil.</title>
        <authorList>
            <person name="Jung H.-Y."/>
        </authorList>
    </citation>
    <scope>NUCLEOTIDE SEQUENCE</scope>
    <source>
        <strain evidence="1">SD-g</strain>
    </source>
</reference>
<gene>
    <name evidence="1" type="ORF">I5M19_00485</name>
</gene>
<dbReference type="Proteomes" id="UP000613193">
    <property type="component" value="Unassembled WGS sequence"/>
</dbReference>
<accession>A0A934PNE2</accession>
<dbReference type="RefSeq" id="WP_200062960.1">
    <property type="nucleotide sequence ID" value="NZ_JAEHFW010000001.1"/>
</dbReference>
<evidence type="ECO:0000313" key="1">
    <source>
        <dbReference type="EMBL" id="MBK0377764.1"/>
    </source>
</evidence>